<keyword evidence="2" id="KW-1185">Reference proteome</keyword>
<comment type="caution">
    <text evidence="1">The sequence shown here is derived from an EMBL/GenBank/DDBJ whole genome shotgun (WGS) entry which is preliminary data.</text>
</comment>
<evidence type="ECO:0000313" key="2">
    <source>
        <dbReference type="Proteomes" id="UP001500618"/>
    </source>
</evidence>
<organism evidence="1 2">
    <name type="scientific">Fodinicola feengrottensis</name>
    <dbReference type="NCBI Taxonomy" id="435914"/>
    <lineage>
        <taxon>Bacteria</taxon>
        <taxon>Bacillati</taxon>
        <taxon>Actinomycetota</taxon>
        <taxon>Actinomycetes</taxon>
        <taxon>Mycobacteriales</taxon>
        <taxon>Fodinicola</taxon>
    </lineage>
</organism>
<protein>
    <submittedName>
        <fullName evidence="1">Uncharacterized protein</fullName>
    </submittedName>
</protein>
<accession>A0ABN2H115</accession>
<proteinExistence type="predicted"/>
<name>A0ABN2H115_9ACTN</name>
<dbReference type="EMBL" id="BAAANY010000009">
    <property type="protein sequence ID" value="GAA1680144.1"/>
    <property type="molecule type" value="Genomic_DNA"/>
</dbReference>
<gene>
    <name evidence="1" type="ORF">GCM10009765_31660</name>
</gene>
<sequence length="49" mass="5235">MEPGTQSDLVTTEHAVILPDATGRTNLILGVLLRGKLRAYVSGTVAWGR</sequence>
<evidence type="ECO:0000313" key="1">
    <source>
        <dbReference type="EMBL" id="GAA1680144.1"/>
    </source>
</evidence>
<reference evidence="1 2" key="1">
    <citation type="journal article" date="2019" name="Int. J. Syst. Evol. Microbiol.">
        <title>The Global Catalogue of Microorganisms (GCM) 10K type strain sequencing project: providing services to taxonomists for standard genome sequencing and annotation.</title>
        <authorList>
            <consortium name="The Broad Institute Genomics Platform"/>
            <consortium name="The Broad Institute Genome Sequencing Center for Infectious Disease"/>
            <person name="Wu L."/>
            <person name="Ma J."/>
        </authorList>
    </citation>
    <scope>NUCLEOTIDE SEQUENCE [LARGE SCALE GENOMIC DNA]</scope>
    <source>
        <strain evidence="1 2">JCM 14718</strain>
    </source>
</reference>
<dbReference type="Proteomes" id="UP001500618">
    <property type="component" value="Unassembled WGS sequence"/>
</dbReference>